<evidence type="ECO:0000256" key="2">
    <source>
        <dbReference type="PROSITE-ProRule" id="PRU00708"/>
    </source>
</evidence>
<evidence type="ECO:0000256" key="1">
    <source>
        <dbReference type="ARBA" id="ARBA00022737"/>
    </source>
</evidence>
<dbReference type="InterPro" id="IPR011990">
    <property type="entry name" value="TPR-like_helical_dom_sf"/>
</dbReference>
<reference evidence="3 4" key="1">
    <citation type="submission" date="2024-08" db="EMBL/GenBank/DDBJ databases">
        <title>Insights into the chromosomal genome structure of Flemingia macrophylla.</title>
        <authorList>
            <person name="Ding Y."/>
            <person name="Zhao Y."/>
            <person name="Bi W."/>
            <person name="Wu M."/>
            <person name="Zhao G."/>
            <person name="Gong Y."/>
            <person name="Li W."/>
            <person name="Zhang P."/>
        </authorList>
    </citation>
    <scope>NUCLEOTIDE SEQUENCE [LARGE SCALE GENOMIC DNA]</scope>
    <source>
        <strain evidence="3">DYQJB</strain>
        <tissue evidence="3">Leaf</tissue>
    </source>
</reference>
<evidence type="ECO:0000313" key="4">
    <source>
        <dbReference type="Proteomes" id="UP001603857"/>
    </source>
</evidence>
<dbReference type="EMBL" id="JBGMDY010000001">
    <property type="protein sequence ID" value="KAL2349272.1"/>
    <property type="molecule type" value="Genomic_DNA"/>
</dbReference>
<dbReference type="NCBIfam" id="TIGR00756">
    <property type="entry name" value="PPR"/>
    <property type="match status" value="7"/>
</dbReference>
<feature type="repeat" description="PPR" evidence="2">
    <location>
        <begin position="358"/>
        <end position="392"/>
    </location>
</feature>
<dbReference type="PANTHER" id="PTHR47926">
    <property type="entry name" value="PENTATRICOPEPTIDE REPEAT-CONTAINING PROTEIN"/>
    <property type="match status" value="1"/>
</dbReference>
<dbReference type="InterPro" id="IPR046848">
    <property type="entry name" value="E_motif"/>
</dbReference>
<keyword evidence="4" id="KW-1185">Reference proteome</keyword>
<feature type="repeat" description="PPR" evidence="2">
    <location>
        <begin position="164"/>
        <end position="198"/>
    </location>
</feature>
<dbReference type="FunFam" id="1.25.40.10:FF:000606">
    <property type="entry name" value="Putative pentatricopeptide repeat-containing protein"/>
    <property type="match status" value="1"/>
</dbReference>
<dbReference type="InterPro" id="IPR002885">
    <property type="entry name" value="PPR_rpt"/>
</dbReference>
<dbReference type="AlphaFoldDB" id="A0ABD1NMC3"/>
<dbReference type="Proteomes" id="UP001603857">
    <property type="component" value="Unassembled WGS sequence"/>
</dbReference>
<dbReference type="InterPro" id="IPR046960">
    <property type="entry name" value="PPR_At4g14850-like_plant"/>
</dbReference>
<dbReference type="Pfam" id="PF13041">
    <property type="entry name" value="PPR_2"/>
    <property type="match status" value="1"/>
</dbReference>
<protein>
    <submittedName>
        <fullName evidence="3">Uncharacterized protein</fullName>
    </submittedName>
</protein>
<feature type="repeat" description="PPR" evidence="2">
    <location>
        <begin position="226"/>
        <end position="260"/>
    </location>
</feature>
<dbReference type="Pfam" id="PF20431">
    <property type="entry name" value="E_motif"/>
    <property type="match status" value="1"/>
</dbReference>
<feature type="repeat" description="PPR" evidence="2">
    <location>
        <begin position="327"/>
        <end position="357"/>
    </location>
</feature>
<proteinExistence type="predicted"/>
<dbReference type="FunFam" id="1.25.40.10:FF:000329">
    <property type="entry name" value="Pentatricopeptide repeat-containing protein"/>
    <property type="match status" value="1"/>
</dbReference>
<dbReference type="PANTHER" id="PTHR47926:SF436">
    <property type="entry name" value="PENTATRICOPEPTIDE REPEAT-CONTAINING PROTEIN ELI1, CHLOROPLASTIC-LIKE ISOFORM X2"/>
    <property type="match status" value="1"/>
</dbReference>
<sequence>MKASALEALLQWCQSLRQLKEILSQTILRGVIAEAYGASRVIKFCSHTCVVPFHYTLRIFHYLPNPNAFTWNTIMRAQFHLQNNPHHSLSLYALFLATHATRPDHFTHPILLQCCAEGMQLHAHVVSFGFPHDLYVRNTLIHFYSVCGSLESARRVFDESPVLDLVSWNTLLAGCVQAGHVEEAERVFGGMPVRNTIACNSMIVLFGRMGRVEKARRVFDEVRGVDMVSWSAMVACYEKNGMCGEALGLFVEMRACGVAMDEVVVVSVLSACSRVLDVEMGRLVHGLAVKVGVGDYVSLKNALTHLYSSCGEVVDARRIFDDGVVLDLISWNSMIAGYLRCGEIRDAEVLFRSMPEKDVVSWSAMISGYAQHEWFSEALELFQEMQICGVTPDETALVSVISACTHLAALELGKWIHAYISKYNLQVNVILSTTLIDMYMKCGCVENAMQVFYAMEEKGVSTWNAVILGLAMNGLVEQSLKMFADMKKSRTLPNEITFMGVLGACRHMGLVDEGRQYFSSMVPEHKIEPNIKHYGCMVDLLGRAGLLKEAEKLIESMPMAPNVATWGALLGACRKHHNNEMGERVGRKLIQLQPDHDGFHVLLSNIYASEGNWGNVLEIRGIMAQHGVVKTPGCSIIEANGIVHEFLA</sequence>
<feature type="repeat" description="PPR" evidence="2">
    <location>
        <begin position="459"/>
        <end position="493"/>
    </location>
</feature>
<dbReference type="PROSITE" id="PS51375">
    <property type="entry name" value="PPR"/>
    <property type="match status" value="5"/>
</dbReference>
<dbReference type="FunFam" id="1.25.40.10:FF:000348">
    <property type="entry name" value="Pentatricopeptide repeat-containing protein chloroplastic"/>
    <property type="match status" value="1"/>
</dbReference>
<comment type="caution">
    <text evidence="3">The sequence shown here is derived from an EMBL/GenBank/DDBJ whole genome shotgun (WGS) entry which is preliminary data.</text>
</comment>
<accession>A0ABD1NMC3</accession>
<organism evidence="3 4">
    <name type="scientific">Flemingia macrophylla</name>
    <dbReference type="NCBI Taxonomy" id="520843"/>
    <lineage>
        <taxon>Eukaryota</taxon>
        <taxon>Viridiplantae</taxon>
        <taxon>Streptophyta</taxon>
        <taxon>Embryophyta</taxon>
        <taxon>Tracheophyta</taxon>
        <taxon>Spermatophyta</taxon>
        <taxon>Magnoliopsida</taxon>
        <taxon>eudicotyledons</taxon>
        <taxon>Gunneridae</taxon>
        <taxon>Pentapetalae</taxon>
        <taxon>rosids</taxon>
        <taxon>fabids</taxon>
        <taxon>Fabales</taxon>
        <taxon>Fabaceae</taxon>
        <taxon>Papilionoideae</taxon>
        <taxon>50 kb inversion clade</taxon>
        <taxon>NPAAA clade</taxon>
        <taxon>indigoferoid/millettioid clade</taxon>
        <taxon>Phaseoleae</taxon>
        <taxon>Flemingia</taxon>
    </lineage>
</organism>
<keyword evidence="1" id="KW-0677">Repeat</keyword>
<dbReference type="Gene3D" id="1.25.40.10">
    <property type="entry name" value="Tetratricopeptide repeat domain"/>
    <property type="match status" value="4"/>
</dbReference>
<name>A0ABD1NMC3_9FABA</name>
<evidence type="ECO:0000313" key="3">
    <source>
        <dbReference type="EMBL" id="KAL2349272.1"/>
    </source>
</evidence>
<dbReference type="Pfam" id="PF01535">
    <property type="entry name" value="PPR"/>
    <property type="match status" value="7"/>
</dbReference>
<gene>
    <name evidence="3" type="ORF">Fmac_003272</name>
</gene>